<dbReference type="EMBL" id="OX459957">
    <property type="protein sequence ID" value="CAI9163966.1"/>
    <property type="molecule type" value="Genomic_DNA"/>
</dbReference>
<feature type="region of interest" description="Disordered" evidence="1">
    <location>
        <begin position="160"/>
        <end position="189"/>
    </location>
</feature>
<evidence type="ECO:0000313" key="2">
    <source>
        <dbReference type="EMBL" id="CAI9163966.1"/>
    </source>
</evidence>
<sequence length="189" mass="20517">MDAPGCLIDASSGDPEEDHCGDEMSWAPGIHQQESGRESQDRDQFGQGLQHPPPSVPPKWAEPQPRGADVRGPWGSFPGDRGRDERASTDPGALATRRSEALARGRRHREKFRKGFSEMSRPWEAGADRRTASGLSQERKAWNGEDLAAFRTRRVCTGAGPLQRCGEEAGDPGSASVKGRGPFIGESQL</sequence>
<evidence type="ECO:0000313" key="3">
    <source>
        <dbReference type="Proteomes" id="UP001176941"/>
    </source>
</evidence>
<organism evidence="2 3">
    <name type="scientific">Rangifer tarandus platyrhynchus</name>
    <name type="common">Svalbard reindeer</name>
    <dbReference type="NCBI Taxonomy" id="3082113"/>
    <lineage>
        <taxon>Eukaryota</taxon>
        <taxon>Metazoa</taxon>
        <taxon>Chordata</taxon>
        <taxon>Craniata</taxon>
        <taxon>Vertebrata</taxon>
        <taxon>Euteleostomi</taxon>
        <taxon>Mammalia</taxon>
        <taxon>Eutheria</taxon>
        <taxon>Laurasiatheria</taxon>
        <taxon>Artiodactyla</taxon>
        <taxon>Ruminantia</taxon>
        <taxon>Pecora</taxon>
        <taxon>Cervidae</taxon>
        <taxon>Odocoileinae</taxon>
        <taxon>Rangifer</taxon>
    </lineage>
</organism>
<reference evidence="2" key="1">
    <citation type="submission" date="2023-04" db="EMBL/GenBank/DDBJ databases">
        <authorList>
            <consortium name="ELIXIR-Norway"/>
        </authorList>
    </citation>
    <scope>NUCLEOTIDE SEQUENCE [LARGE SCALE GENOMIC DNA]</scope>
</reference>
<gene>
    <name evidence="2" type="ORF">MRATA1EN1_LOCUS12928</name>
</gene>
<feature type="region of interest" description="Disordered" evidence="1">
    <location>
        <begin position="1"/>
        <end position="118"/>
    </location>
</feature>
<evidence type="ECO:0000256" key="1">
    <source>
        <dbReference type="SAM" id="MobiDB-lite"/>
    </source>
</evidence>
<dbReference type="Proteomes" id="UP001176941">
    <property type="component" value="Chromosome 21"/>
</dbReference>
<accession>A0ABN8YVP3</accession>
<feature type="compositionally biased region" description="Basic residues" evidence="1">
    <location>
        <begin position="104"/>
        <end position="114"/>
    </location>
</feature>
<feature type="compositionally biased region" description="Basic and acidic residues" evidence="1">
    <location>
        <begin position="34"/>
        <end position="44"/>
    </location>
</feature>
<name>A0ABN8YVP3_RANTA</name>
<proteinExistence type="predicted"/>
<protein>
    <submittedName>
        <fullName evidence="2">Uncharacterized protein</fullName>
    </submittedName>
</protein>
<keyword evidence="3" id="KW-1185">Reference proteome</keyword>